<dbReference type="GeneID" id="7837973"/>
<dbReference type="Proteomes" id="UP000009168">
    <property type="component" value="Unassembled WGS sequence"/>
</dbReference>
<evidence type="ECO:0000256" key="1">
    <source>
        <dbReference type="SAM" id="MobiDB-lite"/>
    </source>
</evidence>
<gene>
    <name evidence="2" type="ORF">TTHERM_00094130</name>
</gene>
<dbReference type="EMBL" id="GG662749">
    <property type="protein sequence ID" value="EAR92622.2"/>
    <property type="molecule type" value="Genomic_DNA"/>
</dbReference>
<dbReference type="STRING" id="312017.Q235X8"/>
<dbReference type="InParanoid" id="Q235X8"/>
<sequence length="683" mass="77300">MSTATNNITQSVAQQQQQQQQQISKNMLSSVPMQLNKDQALIQNTVQPNQANFQFISHRKQVSTNERQNFSSSPVKITNKAAEISPLVVANPSQLAKLNLFQTVNDPSYFKKIIQAPTSGENNQIIPIGQPRPQNLTTKYIRNFSQFLIEIQKNKQESQYLCSHCKDLLWDPVKCTECPTYYCHSCANKNYTKQNKKCNTCQKILITIRAGENILKQLQKINLMCPNSLNGCQAYLSYNSFELHQQDCRFKKSKGSENFVKPPITQESKKRESAPIIPMSALPTTKKEKKDLVSCIHCYKNVLRQQIEQHQNSCPLKLIPCQFCKNEVPSSHLSVHVQYRCTKTIFCSKCSVNVPYEQFNTHIGNCSMYPSIKCSFCDQSFYKSSISDHIAACSQNPTNKQKKIMKSENISSNKMYNLELNQIQNPISKSQPQSVNSQAQNNSLQSDQNSLLIKGMTLQSPPSKVCPSSEKLKFMIKENMYKIKGKADEQSFDHDFDQDRSIRTKMNTDASLSTEQSQNNINMHDAKFNSIFNNSLQMNTTMPLSPLPVQSKFKGDVQTGVINFQQNINQSQKQQTNLIKLQIENPENYSSNQQNSYKINSSNNIGASLPGAMNAFMSPQMTSSTRLNQAQKLFNNQINPALNTILQHFLNKNDNGGRSNSFQVLSTAPSAKIQSSQNLETKS</sequence>
<proteinExistence type="predicted"/>
<evidence type="ECO:0000313" key="3">
    <source>
        <dbReference type="Proteomes" id="UP000009168"/>
    </source>
</evidence>
<dbReference type="Gene3D" id="3.30.40.10">
    <property type="entry name" value="Zinc/RING finger domain, C3HC4 (zinc finger)"/>
    <property type="match status" value="2"/>
</dbReference>
<reference evidence="3" key="1">
    <citation type="journal article" date="2006" name="PLoS Biol.">
        <title>Macronuclear genome sequence of the ciliate Tetrahymena thermophila, a model eukaryote.</title>
        <authorList>
            <person name="Eisen J.A."/>
            <person name="Coyne R.S."/>
            <person name="Wu M."/>
            <person name="Wu D."/>
            <person name="Thiagarajan M."/>
            <person name="Wortman J.R."/>
            <person name="Badger J.H."/>
            <person name="Ren Q."/>
            <person name="Amedeo P."/>
            <person name="Jones K.M."/>
            <person name="Tallon L.J."/>
            <person name="Delcher A.L."/>
            <person name="Salzberg S.L."/>
            <person name="Silva J.C."/>
            <person name="Haas B.J."/>
            <person name="Majoros W.H."/>
            <person name="Farzad M."/>
            <person name="Carlton J.M."/>
            <person name="Smith R.K. Jr."/>
            <person name="Garg J."/>
            <person name="Pearlman R.E."/>
            <person name="Karrer K.M."/>
            <person name="Sun L."/>
            <person name="Manning G."/>
            <person name="Elde N.C."/>
            <person name="Turkewitz A.P."/>
            <person name="Asai D.J."/>
            <person name="Wilkes D.E."/>
            <person name="Wang Y."/>
            <person name="Cai H."/>
            <person name="Collins K."/>
            <person name="Stewart B.A."/>
            <person name="Lee S.R."/>
            <person name="Wilamowska K."/>
            <person name="Weinberg Z."/>
            <person name="Ruzzo W.L."/>
            <person name="Wloga D."/>
            <person name="Gaertig J."/>
            <person name="Frankel J."/>
            <person name="Tsao C.-C."/>
            <person name="Gorovsky M.A."/>
            <person name="Keeling P.J."/>
            <person name="Waller R.F."/>
            <person name="Patron N.J."/>
            <person name="Cherry J.M."/>
            <person name="Stover N.A."/>
            <person name="Krieger C.J."/>
            <person name="del Toro C."/>
            <person name="Ryder H.F."/>
            <person name="Williamson S.C."/>
            <person name="Barbeau R.A."/>
            <person name="Hamilton E.P."/>
            <person name="Orias E."/>
        </authorList>
    </citation>
    <scope>NUCLEOTIDE SEQUENCE [LARGE SCALE GENOMIC DNA]</scope>
    <source>
        <strain evidence="3">SB210</strain>
    </source>
</reference>
<protein>
    <submittedName>
        <fullName evidence="2">Uncharacterized protein</fullName>
    </submittedName>
</protein>
<feature type="region of interest" description="Disordered" evidence="1">
    <location>
        <begin position="660"/>
        <end position="683"/>
    </location>
</feature>
<dbReference type="KEGG" id="tet:TTHERM_00094130"/>
<dbReference type="RefSeq" id="XP_001012867.2">
    <property type="nucleotide sequence ID" value="XM_001012867.2"/>
</dbReference>
<accession>Q235X8</accession>
<dbReference type="HOGENOM" id="CLU_881344_0_0_1"/>
<name>Q235X8_TETTS</name>
<dbReference type="SUPFAM" id="SSF57850">
    <property type="entry name" value="RING/U-box"/>
    <property type="match status" value="1"/>
</dbReference>
<evidence type="ECO:0000313" key="2">
    <source>
        <dbReference type="EMBL" id="EAR92622.2"/>
    </source>
</evidence>
<dbReference type="InterPro" id="IPR013083">
    <property type="entry name" value="Znf_RING/FYVE/PHD"/>
</dbReference>
<dbReference type="AlphaFoldDB" id="Q235X8"/>
<keyword evidence="3" id="KW-1185">Reference proteome</keyword>
<dbReference type="OrthoDB" id="10051587at2759"/>
<organism evidence="2 3">
    <name type="scientific">Tetrahymena thermophila (strain SB210)</name>
    <dbReference type="NCBI Taxonomy" id="312017"/>
    <lineage>
        <taxon>Eukaryota</taxon>
        <taxon>Sar</taxon>
        <taxon>Alveolata</taxon>
        <taxon>Ciliophora</taxon>
        <taxon>Intramacronucleata</taxon>
        <taxon>Oligohymenophorea</taxon>
        <taxon>Hymenostomatida</taxon>
        <taxon>Tetrahymenina</taxon>
        <taxon>Tetrahymenidae</taxon>
        <taxon>Tetrahymena</taxon>
    </lineage>
</organism>